<sequence length="136" mass="15334">MPRFALRVPRRRLTLVKILNVKTTDAEGHRRPVFRIEKGAGRKGRGRATATNQRYVNKPLKVFQPPYEIKQSPGRSGALVTPRQKKMSERSSQKFLIKALPSRFVSFNFIPPKARRGESYVQLGTLGGLCVCSGHC</sequence>
<keyword evidence="2" id="KW-1185">Reference proteome</keyword>
<comment type="caution">
    <text evidence="1">The sequence shown here is derived from an EMBL/GenBank/DDBJ whole genome shotgun (WGS) entry which is preliminary data.</text>
</comment>
<protein>
    <submittedName>
        <fullName evidence="1">Uncharacterized protein</fullName>
    </submittedName>
</protein>
<accession>A0A4C1W718</accession>
<gene>
    <name evidence="1" type="ORF">EVAR_39706_1</name>
</gene>
<evidence type="ECO:0000313" key="1">
    <source>
        <dbReference type="EMBL" id="GBP46329.1"/>
    </source>
</evidence>
<organism evidence="1 2">
    <name type="scientific">Eumeta variegata</name>
    <name type="common">Bagworm moth</name>
    <name type="synonym">Eumeta japonica</name>
    <dbReference type="NCBI Taxonomy" id="151549"/>
    <lineage>
        <taxon>Eukaryota</taxon>
        <taxon>Metazoa</taxon>
        <taxon>Ecdysozoa</taxon>
        <taxon>Arthropoda</taxon>
        <taxon>Hexapoda</taxon>
        <taxon>Insecta</taxon>
        <taxon>Pterygota</taxon>
        <taxon>Neoptera</taxon>
        <taxon>Endopterygota</taxon>
        <taxon>Lepidoptera</taxon>
        <taxon>Glossata</taxon>
        <taxon>Ditrysia</taxon>
        <taxon>Tineoidea</taxon>
        <taxon>Psychidae</taxon>
        <taxon>Oiketicinae</taxon>
        <taxon>Eumeta</taxon>
    </lineage>
</organism>
<dbReference type="AlphaFoldDB" id="A0A4C1W718"/>
<dbReference type="EMBL" id="BGZK01000481">
    <property type="protein sequence ID" value="GBP46329.1"/>
    <property type="molecule type" value="Genomic_DNA"/>
</dbReference>
<reference evidence="1 2" key="1">
    <citation type="journal article" date="2019" name="Commun. Biol.">
        <title>The bagworm genome reveals a unique fibroin gene that provides high tensile strength.</title>
        <authorList>
            <person name="Kono N."/>
            <person name="Nakamura H."/>
            <person name="Ohtoshi R."/>
            <person name="Tomita M."/>
            <person name="Numata K."/>
            <person name="Arakawa K."/>
        </authorList>
    </citation>
    <scope>NUCLEOTIDE SEQUENCE [LARGE SCALE GENOMIC DNA]</scope>
</reference>
<proteinExistence type="predicted"/>
<name>A0A4C1W718_EUMVA</name>
<evidence type="ECO:0000313" key="2">
    <source>
        <dbReference type="Proteomes" id="UP000299102"/>
    </source>
</evidence>
<dbReference type="Proteomes" id="UP000299102">
    <property type="component" value="Unassembled WGS sequence"/>
</dbReference>